<feature type="compositionally biased region" description="Acidic residues" evidence="1">
    <location>
        <begin position="92"/>
        <end position="106"/>
    </location>
</feature>
<feature type="compositionally biased region" description="Acidic residues" evidence="1">
    <location>
        <begin position="251"/>
        <end position="261"/>
    </location>
</feature>
<gene>
    <name evidence="2" type="ORF">VTL71DRAFT_2734</name>
</gene>
<accession>A0ABR4CAW3</accession>
<name>A0ABR4CAW3_9HELO</name>
<evidence type="ECO:0000256" key="1">
    <source>
        <dbReference type="SAM" id="MobiDB-lite"/>
    </source>
</evidence>
<evidence type="ECO:0000313" key="3">
    <source>
        <dbReference type="Proteomes" id="UP001595075"/>
    </source>
</evidence>
<evidence type="ECO:0000313" key="2">
    <source>
        <dbReference type="EMBL" id="KAL2066662.1"/>
    </source>
</evidence>
<keyword evidence="3" id="KW-1185">Reference proteome</keyword>
<dbReference type="Proteomes" id="UP001595075">
    <property type="component" value="Unassembled WGS sequence"/>
</dbReference>
<organism evidence="2 3">
    <name type="scientific">Oculimacula yallundae</name>
    <dbReference type="NCBI Taxonomy" id="86028"/>
    <lineage>
        <taxon>Eukaryota</taxon>
        <taxon>Fungi</taxon>
        <taxon>Dikarya</taxon>
        <taxon>Ascomycota</taxon>
        <taxon>Pezizomycotina</taxon>
        <taxon>Leotiomycetes</taxon>
        <taxon>Helotiales</taxon>
        <taxon>Ploettnerulaceae</taxon>
        <taxon>Oculimacula</taxon>
    </lineage>
</organism>
<feature type="region of interest" description="Disordered" evidence="1">
    <location>
        <begin position="333"/>
        <end position="352"/>
    </location>
</feature>
<feature type="region of interest" description="Disordered" evidence="1">
    <location>
        <begin position="130"/>
        <end position="263"/>
    </location>
</feature>
<comment type="caution">
    <text evidence="2">The sequence shown here is derived from an EMBL/GenBank/DDBJ whole genome shotgun (WGS) entry which is preliminary data.</text>
</comment>
<protein>
    <submittedName>
        <fullName evidence="2">Uncharacterized protein</fullName>
    </submittedName>
</protein>
<feature type="region of interest" description="Disordered" evidence="1">
    <location>
        <begin position="276"/>
        <end position="322"/>
    </location>
</feature>
<proteinExistence type="predicted"/>
<reference evidence="2 3" key="1">
    <citation type="journal article" date="2024" name="Commun. Biol.">
        <title>Comparative genomic analysis of thermophilic fungi reveals convergent evolutionary adaptations and gene losses.</title>
        <authorList>
            <person name="Steindorff A.S."/>
            <person name="Aguilar-Pontes M.V."/>
            <person name="Robinson A.J."/>
            <person name="Andreopoulos B."/>
            <person name="LaButti K."/>
            <person name="Kuo A."/>
            <person name="Mondo S."/>
            <person name="Riley R."/>
            <person name="Otillar R."/>
            <person name="Haridas S."/>
            <person name="Lipzen A."/>
            <person name="Grimwood J."/>
            <person name="Schmutz J."/>
            <person name="Clum A."/>
            <person name="Reid I.D."/>
            <person name="Moisan M.C."/>
            <person name="Butler G."/>
            <person name="Nguyen T.T.M."/>
            <person name="Dewar K."/>
            <person name="Conant G."/>
            <person name="Drula E."/>
            <person name="Henrissat B."/>
            <person name="Hansel C."/>
            <person name="Singer S."/>
            <person name="Hutchinson M.I."/>
            <person name="de Vries R.P."/>
            <person name="Natvig D.O."/>
            <person name="Powell A.J."/>
            <person name="Tsang A."/>
            <person name="Grigoriev I.V."/>
        </authorList>
    </citation>
    <scope>NUCLEOTIDE SEQUENCE [LARGE SCALE GENOMIC DNA]</scope>
    <source>
        <strain evidence="2 3">CBS 494.80</strain>
    </source>
</reference>
<feature type="compositionally biased region" description="Polar residues" evidence="1">
    <location>
        <begin position="197"/>
        <end position="210"/>
    </location>
</feature>
<dbReference type="EMBL" id="JAZHXI010000011">
    <property type="protein sequence ID" value="KAL2066662.1"/>
    <property type="molecule type" value="Genomic_DNA"/>
</dbReference>
<feature type="region of interest" description="Disordered" evidence="1">
    <location>
        <begin position="81"/>
        <end position="115"/>
    </location>
</feature>
<feature type="compositionally biased region" description="Acidic residues" evidence="1">
    <location>
        <begin position="144"/>
        <end position="163"/>
    </location>
</feature>
<sequence>MPPKKAVAAASGEVSSLSPTETRMLAVICILQGDVPNVNFEIVAKYCGIKFGKNARASCKRLFDKIKASHPEIVIDGKAATASGSGAKGSDDNEVADAGSDGDDEGPAPKRAKVAQKAIVKNTAVKKPVAPKKKVVGKKAAMNETDEANVEEEGGEPMEEDQVVEDRNDSKKAVAAVGGKRKSARNVAPKSAGSEVNVKSESEAVSTEVATSIKKVTGKKTAGKKPTLAPKKSAGKMAVVPKASASKSDSEDVGGEQDGEDHEVLQSMEDVELEAAGKNYTSHIDVSSPSSPSAKDFALPEDRLPGIDQPVEESDGSSASLSEVDQLIVIESSPEVSAPEVPTPEVLDPELPAPDIHESVAEGSSASVDASGLEQLAAAASAVEGVAEGAVSQPEQSLSVSTSVAVSALAYFVTEQLSMHIDGYDYPYINQDVIDAQLHGITLRHWILWKHENGVDRATVEGR</sequence>